<evidence type="ECO:0000256" key="4">
    <source>
        <dbReference type="ARBA" id="ARBA00022729"/>
    </source>
</evidence>
<sequence length="571" mass="61526">MRRRGFRIPAFRAFAAGQPTRSARHALRCALWAALALLACGHAYAQRTPALPLHCADLAGVVIPPAVIGLPTGGALVQTATMIPATATGNQNGDYCRITGVIRPQTAGTPDIRFELNLPSRWNGRALQFGGGGYNGVVVTGTGPVPFSPDRAPLARGYATFGDDSGHIGDSSEASFGLLDEAVTNFGYAHLKKAHDTALALILRGYGRAPQYMYFAGGSTGGREGYTVIQRYPDDYDGVIANAPALNFSGVRLLGVEVGQDEYRVPGGFVPPHLLERVYARVLAACDALDGVADGLVSDVEACRAKEPEIIGSLRCSLQDPVNTQNCLTPPQLATLEKLRDGLRLPYPLAWNVETYHGYNVFQGTRFTSGLGLAHSPQRLPQLEFIANGYLFAQGDAYVKYFVTHDPTFDSSNFDVEHPGRYQQRLVTLSTTIGAMNPDIARYLSHGGKLITLQGLADEVISPNQTIAYYNSLIARYGEPRVDSFMRLYMVPGYQHGNGVFIPSVDLLGALDDWVARGVAPETLVMTDLTEASNGRTRPLCRYPGFARYVGKGNVNRASSFVCATSSLTSP</sequence>
<dbReference type="PANTHER" id="PTHR33938">
    <property type="entry name" value="FERULOYL ESTERASE B-RELATED"/>
    <property type="match status" value="1"/>
</dbReference>
<dbReference type="OrthoDB" id="7062032at2"/>
<dbReference type="InterPro" id="IPR029058">
    <property type="entry name" value="AB_hydrolase_fold"/>
</dbReference>
<dbReference type="SUPFAM" id="SSF53474">
    <property type="entry name" value="alpha/beta-Hydrolases"/>
    <property type="match status" value="1"/>
</dbReference>
<keyword evidence="3" id="KW-0479">Metal-binding</keyword>
<feature type="signal peptide" evidence="8">
    <location>
        <begin position="1"/>
        <end position="45"/>
    </location>
</feature>
<dbReference type="GO" id="GO:0052689">
    <property type="term" value="F:carboxylic ester hydrolase activity"/>
    <property type="evidence" value="ECO:0007669"/>
    <property type="project" value="UniProtKB-KW"/>
</dbReference>
<dbReference type="InterPro" id="IPR011118">
    <property type="entry name" value="Tannase/feruloyl_esterase"/>
</dbReference>
<keyword evidence="4 8" id="KW-0732">Signal</keyword>
<dbReference type="AlphaFoldDB" id="A0A7Z2GR37"/>
<dbReference type="Proteomes" id="UP000433577">
    <property type="component" value="Chromosome 4"/>
</dbReference>
<keyword evidence="5 9" id="KW-0378">Hydrolase</keyword>
<keyword evidence="7" id="KW-1015">Disulfide bond</keyword>
<name>A0A7Z2GR37_9BURK</name>
<keyword evidence="6" id="KW-0106">Calcium</keyword>
<evidence type="ECO:0000256" key="1">
    <source>
        <dbReference type="ARBA" id="ARBA00006249"/>
    </source>
</evidence>
<accession>A0A7Z2GR37</accession>
<dbReference type="RefSeq" id="WP_158957737.1">
    <property type="nucleotide sequence ID" value="NZ_CP046916.1"/>
</dbReference>
<comment type="similarity">
    <text evidence="1">Belongs to the tannase family.</text>
</comment>
<evidence type="ECO:0000256" key="6">
    <source>
        <dbReference type="ARBA" id="ARBA00022837"/>
    </source>
</evidence>
<reference evidence="9 10" key="1">
    <citation type="submission" date="2019-12" db="EMBL/GenBank/DDBJ databases">
        <title>Paraburkholderia acidiphila 7Q-K02 sp. nov and Paraburkholderia acidisoli DHF22 sp. nov., two strains isolated from forest soil.</title>
        <authorList>
            <person name="Gao Z."/>
            <person name="Qiu L."/>
        </authorList>
    </citation>
    <scope>NUCLEOTIDE SEQUENCE [LARGE SCALE GENOMIC DNA]</scope>
    <source>
        <strain evidence="9 10">DHF22</strain>
    </source>
</reference>
<organism evidence="9 10">
    <name type="scientific">Paraburkholderia acidisoli</name>
    <dbReference type="NCBI Taxonomy" id="2571748"/>
    <lineage>
        <taxon>Bacteria</taxon>
        <taxon>Pseudomonadati</taxon>
        <taxon>Pseudomonadota</taxon>
        <taxon>Betaproteobacteria</taxon>
        <taxon>Burkholderiales</taxon>
        <taxon>Burkholderiaceae</taxon>
        <taxon>Paraburkholderia</taxon>
    </lineage>
</organism>
<evidence type="ECO:0000256" key="5">
    <source>
        <dbReference type="ARBA" id="ARBA00022801"/>
    </source>
</evidence>
<evidence type="ECO:0000313" key="9">
    <source>
        <dbReference type="EMBL" id="QGZ66418.1"/>
    </source>
</evidence>
<evidence type="ECO:0000313" key="10">
    <source>
        <dbReference type="Proteomes" id="UP000433577"/>
    </source>
</evidence>
<gene>
    <name evidence="9" type="ORF">FAZ98_32055</name>
</gene>
<dbReference type="KEGG" id="pacs:FAZ98_32055"/>
<proteinExistence type="inferred from homology"/>
<dbReference type="PANTHER" id="PTHR33938:SF15">
    <property type="entry name" value="FERULOYL ESTERASE B-RELATED"/>
    <property type="match status" value="1"/>
</dbReference>
<evidence type="ECO:0000256" key="8">
    <source>
        <dbReference type="SAM" id="SignalP"/>
    </source>
</evidence>
<keyword evidence="10" id="KW-1185">Reference proteome</keyword>
<dbReference type="EMBL" id="CP046916">
    <property type="protein sequence ID" value="QGZ66418.1"/>
    <property type="molecule type" value="Genomic_DNA"/>
</dbReference>
<protein>
    <submittedName>
        <fullName evidence="9">Tannase/feruloyl esterase family alpha/beta hydrolase</fullName>
    </submittedName>
</protein>
<dbReference type="Pfam" id="PF07519">
    <property type="entry name" value="Tannase"/>
    <property type="match status" value="1"/>
</dbReference>
<evidence type="ECO:0000256" key="3">
    <source>
        <dbReference type="ARBA" id="ARBA00022723"/>
    </source>
</evidence>
<feature type="chain" id="PRO_5030713856" evidence="8">
    <location>
        <begin position="46"/>
        <end position="571"/>
    </location>
</feature>
<evidence type="ECO:0000256" key="7">
    <source>
        <dbReference type="ARBA" id="ARBA00023157"/>
    </source>
</evidence>
<evidence type="ECO:0000256" key="2">
    <source>
        <dbReference type="ARBA" id="ARBA00022487"/>
    </source>
</evidence>
<dbReference type="GO" id="GO:0046872">
    <property type="term" value="F:metal ion binding"/>
    <property type="evidence" value="ECO:0007669"/>
    <property type="project" value="UniProtKB-KW"/>
</dbReference>
<keyword evidence="2" id="KW-0719">Serine esterase</keyword>